<accession>A0A0V0QWN4</accession>
<sequence length="333" mass="39123">MNEKEIGKIKCKRCKNEQSLHNYCKKCNIQFGEKVCLECYFIGDKKYKHCSYCEKCTKNLDEDSDIEETNLSYLSQNESNTNKEKNINFDSQQQQHIQNNSKNKQINKNLEVSDIMREMQLKNIEGEMSSNMSEEIYQNKKGGYQPPDLLDRSCEIIKNMQNDNKEQYSIYINEAAEKEISYRRSYLQQDLKFGGYQSQNQNQDQYDPQQQQHYCNDTIKMSIQENQIENKILNNNIINEKVQDIYYRDYSMSLNKQKYSFQNQTSKSDISNIQNVKSGSKNFNNFFNSQLSNSSTDNNNLGLNYNSTYSNNQPISVINFRVSDIDNISEKSP</sequence>
<dbReference type="AlphaFoldDB" id="A0A0V0QWN4"/>
<dbReference type="InParanoid" id="A0A0V0QWN4"/>
<dbReference type="PROSITE" id="PS50216">
    <property type="entry name" value="DHHC"/>
    <property type="match status" value="1"/>
</dbReference>
<dbReference type="EMBL" id="LDAU01000096">
    <property type="protein sequence ID" value="KRX06416.1"/>
    <property type="molecule type" value="Genomic_DNA"/>
</dbReference>
<gene>
    <name evidence="1" type="ORF">PPERSA_05029</name>
</gene>
<dbReference type="Proteomes" id="UP000054937">
    <property type="component" value="Unassembled WGS sequence"/>
</dbReference>
<evidence type="ECO:0000313" key="2">
    <source>
        <dbReference type="Proteomes" id="UP000054937"/>
    </source>
</evidence>
<organism evidence="1 2">
    <name type="scientific">Pseudocohnilembus persalinus</name>
    <name type="common">Ciliate</name>
    <dbReference type="NCBI Taxonomy" id="266149"/>
    <lineage>
        <taxon>Eukaryota</taxon>
        <taxon>Sar</taxon>
        <taxon>Alveolata</taxon>
        <taxon>Ciliophora</taxon>
        <taxon>Intramacronucleata</taxon>
        <taxon>Oligohymenophorea</taxon>
        <taxon>Scuticociliatia</taxon>
        <taxon>Philasterida</taxon>
        <taxon>Pseudocohnilembidae</taxon>
        <taxon>Pseudocohnilembus</taxon>
    </lineage>
</organism>
<name>A0A0V0QWN4_PSEPJ</name>
<keyword evidence="2" id="KW-1185">Reference proteome</keyword>
<proteinExistence type="predicted"/>
<comment type="caution">
    <text evidence="1">The sequence shown here is derived from an EMBL/GenBank/DDBJ whole genome shotgun (WGS) entry which is preliminary data.</text>
</comment>
<evidence type="ECO:0000313" key="1">
    <source>
        <dbReference type="EMBL" id="KRX06416.1"/>
    </source>
</evidence>
<protein>
    <submittedName>
        <fullName evidence="1">Uncharacterized protein</fullName>
    </submittedName>
</protein>
<reference evidence="1 2" key="1">
    <citation type="journal article" date="2015" name="Sci. Rep.">
        <title>Genome of the facultative scuticociliatosis pathogen Pseudocohnilembus persalinus provides insight into its virulence through horizontal gene transfer.</title>
        <authorList>
            <person name="Xiong J."/>
            <person name="Wang G."/>
            <person name="Cheng J."/>
            <person name="Tian M."/>
            <person name="Pan X."/>
            <person name="Warren A."/>
            <person name="Jiang C."/>
            <person name="Yuan D."/>
            <person name="Miao W."/>
        </authorList>
    </citation>
    <scope>NUCLEOTIDE SEQUENCE [LARGE SCALE GENOMIC DNA]</scope>
    <source>
        <strain evidence="1">36N120E</strain>
    </source>
</reference>